<name>A0A840EJW4_9BACT</name>
<dbReference type="GO" id="GO:0006260">
    <property type="term" value="P:DNA replication"/>
    <property type="evidence" value="ECO:0007669"/>
    <property type="project" value="UniProtKB-UniRule"/>
</dbReference>
<evidence type="ECO:0000313" key="4">
    <source>
        <dbReference type="EMBL" id="MCS3711096.1"/>
    </source>
</evidence>
<dbReference type="AlphaFoldDB" id="A0A840EJW4"/>
<sequence length="273" mass="31506">MYRVELEQFEGPMDLLLFFIKRDEIDIYDIPIARIADEYLAYVRVMEEIDLDGVGDFIYMAALLINIKARMLLPSQEADEDGESVDPRRELVERLLEYVRFKEAADQLSTRRERRREHFVRGDASSDRERIEESHEVEVDASVYELVEALGRVLEADEEDEDDEPIHEVEPLEYTVEEQQQYVIERLRREPQVSFRALIQGESRGFVIATFLALLELTRQQHLRLRIEERASDFSVEARGDTSLRADDPAQQNLSRPQGDGAVGGGSGDSDEP</sequence>
<dbReference type="InterPro" id="IPR003768">
    <property type="entry name" value="ScpA"/>
</dbReference>
<protein>
    <recommendedName>
        <fullName evidence="1 2">Segregation and condensation protein A</fullName>
    </recommendedName>
</protein>
<dbReference type="RefSeq" id="WP_011404513.1">
    <property type="nucleotide sequence ID" value="NZ_CALTSH010000017.1"/>
</dbReference>
<comment type="function">
    <text evidence="2">Participates in chromosomal partition during cell division. May act via the formation of a condensin-like complex containing Smc and ScpB that pull DNA away from mid-cell into both cell halves.</text>
</comment>
<evidence type="ECO:0000313" key="7">
    <source>
        <dbReference type="Proteomes" id="UP001155034"/>
    </source>
</evidence>
<evidence type="ECO:0000313" key="5">
    <source>
        <dbReference type="EMBL" id="MCS3865963.1"/>
    </source>
</evidence>
<keyword evidence="2" id="KW-0963">Cytoplasm</keyword>
<gene>
    <name evidence="2" type="primary">scpA</name>
    <name evidence="4" type="ORF">GGP61_002722</name>
    <name evidence="5" type="ORF">GGP82_002527</name>
    <name evidence="6" type="ORF">GGQ01_001840</name>
</gene>
<dbReference type="Pfam" id="PF02616">
    <property type="entry name" value="SMC_ScpA"/>
    <property type="match status" value="1"/>
</dbReference>
<dbReference type="GO" id="GO:0007059">
    <property type="term" value="P:chromosome segregation"/>
    <property type="evidence" value="ECO:0007669"/>
    <property type="project" value="UniProtKB-UniRule"/>
</dbReference>
<proteinExistence type="inferred from homology"/>
<evidence type="ECO:0000256" key="3">
    <source>
        <dbReference type="SAM" id="MobiDB-lite"/>
    </source>
</evidence>
<reference evidence="5" key="1">
    <citation type="submission" date="2022-08" db="EMBL/GenBank/DDBJ databases">
        <title>Genomic Encyclopedia of Type Strains, Phase V (KMG-V): Genome sequencing to study the core and pangenomes of soil and plant-associated prokaryotes.</title>
        <authorList>
            <person name="Whitman W."/>
        </authorList>
    </citation>
    <scope>NUCLEOTIDE SEQUENCE</scope>
    <source>
        <strain evidence="5">SP2016B</strain>
        <strain evidence="6">SP3012</strain>
        <strain evidence="4">SP3049</strain>
    </source>
</reference>
<feature type="region of interest" description="Disordered" evidence="3">
    <location>
        <begin position="236"/>
        <end position="273"/>
    </location>
</feature>
<comment type="subcellular location">
    <subcellularLocation>
        <location evidence="2">Cytoplasm</location>
    </subcellularLocation>
    <text evidence="2">Associated with two foci at the outer edges of the nucleoid region in young cells, and at four foci within both cell halves in older cells.</text>
</comment>
<dbReference type="EMBL" id="JANUBF010000010">
    <property type="protein sequence ID" value="MCS4036775.1"/>
    <property type="molecule type" value="Genomic_DNA"/>
</dbReference>
<keyword evidence="2" id="KW-0132">Cell division</keyword>
<feature type="compositionally biased region" description="Gly residues" evidence="3">
    <location>
        <begin position="261"/>
        <end position="273"/>
    </location>
</feature>
<dbReference type="Proteomes" id="UP001155040">
    <property type="component" value="Unassembled WGS sequence"/>
</dbReference>
<dbReference type="GO" id="GO:0005737">
    <property type="term" value="C:cytoplasm"/>
    <property type="evidence" value="ECO:0007669"/>
    <property type="project" value="UniProtKB-SubCell"/>
</dbReference>
<evidence type="ECO:0000256" key="2">
    <source>
        <dbReference type="HAMAP-Rule" id="MF_01805"/>
    </source>
</evidence>
<comment type="similarity">
    <text evidence="2">Belongs to the ScpA family.</text>
</comment>
<dbReference type="EMBL" id="JANTYZ010000007">
    <property type="protein sequence ID" value="MCS3865963.1"/>
    <property type="molecule type" value="Genomic_DNA"/>
</dbReference>
<dbReference type="PANTHER" id="PTHR33969">
    <property type="entry name" value="SEGREGATION AND CONDENSATION PROTEIN A"/>
    <property type="match status" value="1"/>
</dbReference>
<dbReference type="Proteomes" id="UP001155034">
    <property type="component" value="Unassembled WGS sequence"/>
</dbReference>
<comment type="caution">
    <text evidence="5">The sequence shown here is derived from an EMBL/GenBank/DDBJ whole genome shotgun (WGS) entry which is preliminary data.</text>
</comment>
<organism evidence="5 7">
    <name type="scientific">Salinibacter ruber</name>
    <dbReference type="NCBI Taxonomy" id="146919"/>
    <lineage>
        <taxon>Bacteria</taxon>
        <taxon>Pseudomonadati</taxon>
        <taxon>Rhodothermota</taxon>
        <taxon>Rhodothermia</taxon>
        <taxon>Rhodothermales</taxon>
        <taxon>Salinibacteraceae</taxon>
        <taxon>Salinibacter</taxon>
    </lineage>
</organism>
<dbReference type="EMBL" id="JANUAE010000010">
    <property type="protein sequence ID" value="MCS3711096.1"/>
    <property type="molecule type" value="Genomic_DNA"/>
</dbReference>
<keyword evidence="2" id="KW-0131">Cell cycle</keyword>
<comment type="subunit">
    <text evidence="2">Component of a cohesin-like complex composed of ScpA, ScpB and the Smc homodimer, in which ScpA and ScpB bind to the head domain of Smc. The presence of the three proteins is required for the association of the complex with DNA.</text>
</comment>
<evidence type="ECO:0000256" key="1">
    <source>
        <dbReference type="ARBA" id="ARBA00044777"/>
    </source>
</evidence>
<feature type="compositionally biased region" description="Basic and acidic residues" evidence="3">
    <location>
        <begin position="236"/>
        <end position="248"/>
    </location>
</feature>
<dbReference type="GO" id="GO:0051301">
    <property type="term" value="P:cell division"/>
    <property type="evidence" value="ECO:0007669"/>
    <property type="project" value="UniProtKB-KW"/>
</dbReference>
<evidence type="ECO:0000313" key="6">
    <source>
        <dbReference type="EMBL" id="MCS4036775.1"/>
    </source>
</evidence>
<keyword evidence="2" id="KW-0159">Chromosome partition</keyword>
<dbReference type="Gene3D" id="6.10.250.2410">
    <property type="match status" value="1"/>
</dbReference>
<dbReference type="HAMAP" id="MF_01805">
    <property type="entry name" value="ScpA"/>
    <property type="match status" value="1"/>
</dbReference>
<accession>A0A840EJW4</accession>
<dbReference type="PANTHER" id="PTHR33969:SF2">
    <property type="entry name" value="SEGREGATION AND CONDENSATION PROTEIN A"/>
    <property type="match status" value="1"/>
</dbReference>
<dbReference type="Proteomes" id="UP001155057">
    <property type="component" value="Unassembled WGS sequence"/>
</dbReference>